<evidence type="ECO:0000256" key="14">
    <source>
        <dbReference type="ARBA" id="ARBA00034808"/>
    </source>
</evidence>
<evidence type="ECO:0000256" key="10">
    <source>
        <dbReference type="ARBA" id="ARBA00023125"/>
    </source>
</evidence>
<dbReference type="Pfam" id="PF12705">
    <property type="entry name" value="PDDEXK_1"/>
    <property type="match status" value="1"/>
</dbReference>
<dbReference type="GO" id="GO:0043138">
    <property type="term" value="F:3'-5' DNA helicase activity"/>
    <property type="evidence" value="ECO:0007669"/>
    <property type="project" value="UniProtKB-EC"/>
</dbReference>
<dbReference type="GO" id="GO:0008854">
    <property type="term" value="F:exodeoxyribonuclease V activity"/>
    <property type="evidence" value="ECO:0007669"/>
    <property type="project" value="InterPro"/>
</dbReference>
<gene>
    <name evidence="19" type="ORF">GEMMAAP_16310</name>
</gene>
<dbReference type="GO" id="GO:0009338">
    <property type="term" value="C:exodeoxyribonuclease V complex"/>
    <property type="evidence" value="ECO:0007669"/>
    <property type="project" value="TreeGrafter"/>
</dbReference>
<keyword evidence="4" id="KW-0227">DNA damage</keyword>
<evidence type="ECO:0000259" key="17">
    <source>
        <dbReference type="PROSITE" id="PS51198"/>
    </source>
</evidence>
<dbReference type="SUPFAM" id="SSF52980">
    <property type="entry name" value="Restriction endonuclease-like"/>
    <property type="match status" value="1"/>
</dbReference>
<dbReference type="CDD" id="cd22352">
    <property type="entry name" value="RecB_C-like"/>
    <property type="match status" value="1"/>
</dbReference>
<dbReference type="Gene3D" id="3.90.320.10">
    <property type="match status" value="1"/>
</dbReference>
<evidence type="ECO:0000256" key="9">
    <source>
        <dbReference type="ARBA" id="ARBA00022842"/>
    </source>
</evidence>
<evidence type="ECO:0000313" key="19">
    <source>
        <dbReference type="EMBL" id="AMW05936.1"/>
    </source>
</evidence>
<evidence type="ECO:0000256" key="7">
    <source>
        <dbReference type="ARBA" id="ARBA00022839"/>
    </source>
</evidence>
<dbReference type="Gene3D" id="3.40.50.300">
    <property type="entry name" value="P-loop containing nucleotide triphosphate hydrolases"/>
    <property type="match status" value="2"/>
</dbReference>
<dbReference type="SUPFAM" id="SSF52540">
    <property type="entry name" value="P-loop containing nucleoside triphosphate hydrolases"/>
    <property type="match status" value="1"/>
</dbReference>
<dbReference type="Gene3D" id="1.10.486.10">
    <property type="entry name" value="PCRA, domain 4"/>
    <property type="match status" value="1"/>
</dbReference>
<keyword evidence="8 16" id="KW-0067">ATP-binding</keyword>
<dbReference type="InterPro" id="IPR014017">
    <property type="entry name" value="DNA_helicase_UvrD-like_C"/>
</dbReference>
<dbReference type="HAMAP" id="MF_01485">
    <property type="entry name" value="RecB"/>
    <property type="match status" value="1"/>
</dbReference>
<dbReference type="PANTHER" id="PTHR11070:SF23">
    <property type="entry name" value="RECBCD ENZYME SUBUNIT RECB"/>
    <property type="match status" value="1"/>
</dbReference>
<dbReference type="InterPro" id="IPR004586">
    <property type="entry name" value="RecB"/>
</dbReference>
<keyword evidence="5 16" id="KW-0378">Hydrolase</keyword>
<keyword evidence="10" id="KW-0238">DNA-binding</keyword>
<name>A0A143BLL5_9BACT</name>
<evidence type="ECO:0000256" key="3">
    <source>
        <dbReference type="ARBA" id="ARBA00022741"/>
    </source>
</evidence>
<keyword evidence="3 16" id="KW-0547">Nucleotide-binding</keyword>
<evidence type="ECO:0000256" key="15">
    <source>
        <dbReference type="ARBA" id="ARBA00048988"/>
    </source>
</evidence>
<keyword evidence="2" id="KW-0479">Metal-binding</keyword>
<dbReference type="Gene3D" id="1.10.3170.10">
    <property type="entry name" value="Recbcd, chain B, domain 2"/>
    <property type="match status" value="1"/>
</dbReference>
<feature type="binding site" evidence="16">
    <location>
        <begin position="28"/>
        <end position="35"/>
    </location>
    <ligand>
        <name>ATP</name>
        <dbReference type="ChEBI" id="CHEBI:30616"/>
    </ligand>
</feature>
<keyword evidence="7" id="KW-0269">Exonuclease</keyword>
<reference evidence="19 20" key="2">
    <citation type="journal article" date="2016" name="Environ. Microbiol. Rep.">
        <title>Metagenomic evidence for the presence of phototrophic Gemmatimonadetes bacteria in diverse environments.</title>
        <authorList>
            <person name="Zeng Y."/>
            <person name="Baumbach J."/>
            <person name="Barbosa E.G."/>
            <person name="Azevedo V."/>
            <person name="Zhang C."/>
            <person name="Koblizek M."/>
        </authorList>
    </citation>
    <scope>NUCLEOTIDE SEQUENCE [LARGE SCALE GENOMIC DNA]</scope>
    <source>
        <strain evidence="19 20">AP64</strain>
    </source>
</reference>
<evidence type="ECO:0000256" key="5">
    <source>
        <dbReference type="ARBA" id="ARBA00022801"/>
    </source>
</evidence>
<dbReference type="PANTHER" id="PTHR11070">
    <property type="entry name" value="UVRD / RECB / PCRA DNA HELICASE FAMILY MEMBER"/>
    <property type="match status" value="1"/>
</dbReference>
<dbReference type="PROSITE" id="PS51217">
    <property type="entry name" value="UVRD_HELICASE_CTER"/>
    <property type="match status" value="1"/>
</dbReference>
<dbReference type="EC" id="5.6.2.4" evidence="14"/>
<organism evidence="19 20">
    <name type="scientific">Gemmatimonas phototrophica</name>
    <dbReference type="NCBI Taxonomy" id="1379270"/>
    <lineage>
        <taxon>Bacteria</taxon>
        <taxon>Pseudomonadati</taxon>
        <taxon>Gemmatimonadota</taxon>
        <taxon>Gemmatimonadia</taxon>
        <taxon>Gemmatimonadales</taxon>
        <taxon>Gemmatimonadaceae</taxon>
        <taxon>Gemmatimonas</taxon>
    </lineage>
</organism>
<dbReference type="GO" id="GO:0003677">
    <property type="term" value="F:DNA binding"/>
    <property type="evidence" value="ECO:0007669"/>
    <property type="project" value="UniProtKB-KW"/>
</dbReference>
<keyword evidence="20" id="KW-1185">Reference proteome</keyword>
<dbReference type="STRING" id="1379270.GEMMAAP_16310"/>
<dbReference type="GO" id="GO:0000725">
    <property type="term" value="P:recombinational repair"/>
    <property type="evidence" value="ECO:0007669"/>
    <property type="project" value="TreeGrafter"/>
</dbReference>
<dbReference type="InterPro" id="IPR014016">
    <property type="entry name" value="UvrD-like_ATP-bd"/>
</dbReference>
<keyword evidence="12" id="KW-0413">Isomerase</keyword>
<keyword evidence="1" id="KW-0540">Nuclease</keyword>
<evidence type="ECO:0000256" key="6">
    <source>
        <dbReference type="ARBA" id="ARBA00022806"/>
    </source>
</evidence>
<dbReference type="InterPro" id="IPR011604">
    <property type="entry name" value="PDDEXK-like_dom_sf"/>
</dbReference>
<reference evidence="19 20" key="1">
    <citation type="journal article" date="2014" name="Proc. Natl. Acad. Sci. U.S.A.">
        <title>Functional type 2 photosynthetic reaction centers found in the rare bacterial phylum Gemmatimonadetes.</title>
        <authorList>
            <person name="Zeng Y."/>
            <person name="Feng F."/>
            <person name="Medova H."/>
            <person name="Dean J."/>
            <person name="Koblizek M."/>
        </authorList>
    </citation>
    <scope>NUCLEOTIDE SEQUENCE [LARGE SCALE GENOMIC DNA]</scope>
    <source>
        <strain evidence="19 20">AP64</strain>
    </source>
</reference>
<dbReference type="OrthoDB" id="9810135at2"/>
<protein>
    <recommendedName>
        <fullName evidence="14">DNA 3'-5' helicase</fullName>
        <ecNumber evidence="14">5.6.2.4</ecNumber>
    </recommendedName>
</protein>
<dbReference type="GO" id="GO:0005829">
    <property type="term" value="C:cytosol"/>
    <property type="evidence" value="ECO:0007669"/>
    <property type="project" value="TreeGrafter"/>
</dbReference>
<evidence type="ECO:0000256" key="1">
    <source>
        <dbReference type="ARBA" id="ARBA00022722"/>
    </source>
</evidence>
<dbReference type="InterPro" id="IPR000212">
    <property type="entry name" value="DNA_helicase_UvrD/REP"/>
</dbReference>
<proteinExistence type="inferred from homology"/>
<evidence type="ECO:0000256" key="13">
    <source>
        <dbReference type="ARBA" id="ARBA00034617"/>
    </source>
</evidence>
<dbReference type="PROSITE" id="PS51198">
    <property type="entry name" value="UVRD_HELICASE_ATP_BIND"/>
    <property type="match status" value="1"/>
</dbReference>
<dbReference type="GO" id="GO:0046872">
    <property type="term" value="F:metal ion binding"/>
    <property type="evidence" value="ECO:0007669"/>
    <property type="project" value="UniProtKB-KW"/>
</dbReference>
<dbReference type="AlphaFoldDB" id="A0A143BLL5"/>
<keyword evidence="11" id="KW-0234">DNA repair</keyword>
<dbReference type="KEGG" id="gph:GEMMAAP_16310"/>
<dbReference type="NCBIfam" id="TIGR00609">
    <property type="entry name" value="recB"/>
    <property type="match status" value="1"/>
</dbReference>
<dbReference type="EMBL" id="CP011454">
    <property type="protein sequence ID" value="AMW05936.1"/>
    <property type="molecule type" value="Genomic_DNA"/>
</dbReference>
<dbReference type="RefSeq" id="WP_026848340.1">
    <property type="nucleotide sequence ID" value="NZ_CP011454.1"/>
</dbReference>
<evidence type="ECO:0000256" key="4">
    <source>
        <dbReference type="ARBA" id="ARBA00022763"/>
    </source>
</evidence>
<dbReference type="Proteomes" id="UP000076404">
    <property type="component" value="Chromosome"/>
</dbReference>
<dbReference type="InterPro" id="IPR027417">
    <property type="entry name" value="P-loop_NTPase"/>
</dbReference>
<dbReference type="eggNOG" id="COG1074">
    <property type="taxonomic scope" value="Bacteria"/>
</dbReference>
<evidence type="ECO:0000313" key="20">
    <source>
        <dbReference type="Proteomes" id="UP000076404"/>
    </source>
</evidence>
<sequence>MTRTAVPDRTQFAVDTSPFAPGVSLVEASAGTGKTFNIAMSVIRLLLEKDAHGEPVVKDIGNILVVTFTVAATDELVERIRGLLRWAYDVSHGRPTNAPYNTQQLLLRLFDGREEYAQQRLARALAELDTLAVFTIHGFCKRILDEFALESGTAFGATLLEDEEALLLNALQDWWRTRFYADGALAGYAVQRSWQPDTFLSDYRLWARFPDVRVDPTPAFDEARQQAQVAIEAFAAVWDERAFRSLVADMEWTQKSPFHDPAQFDELMSRAAEAQAGRLGAAEVVGRALCVESLQDVVAKRSNAQKAKRDQIAEWPVAQAASRLGATLETMQQAVRVDCLGHVRAWLVEEKRRRNQMGFDDLLESLSTVLAAQGADGLLATAIRSQFHAALIDEFQDTDIHQFRIFDTAFAGRPLFLIGDPKQAIYAFRGADVHAYLAAVERASPQFTLGENYRSTPAMVEAVNAVFSQRLQPFVEDAIGFHGATAARNEGPPAILSGTQSLHWLFVGPEERRGKWTVTSQGTARQLIFAACVRHMAQQIRDGWEPRHMAVLVRTAAEGQAMAELLRAHDIPAVVSGMGNILQSAEMLELQLVLEAVASPRHEARVRAAMATHLWGSGAPEVQQMSQAGCEAEWDAVVASLTALRDTWVSHGFLQMTQELLAQRTVAERVLAFRDGDRRLTNLRHAVELLHHATVDESLNSEGILRWISQQRAERPREADISELRLETDADAVQILTIHKSKGLQFDLVYCPTLFRGRPTDTTQPLLVHEGGQVVFDHGSANRTAREQQAEVERLAEDCRLAYVALTRARFRTYVGWGAVGNTNSKVSGAWFSALAYLLSDQPGLDQQPTSDRPAAVAEWFRSDCTRYEAALQALVRRYPSHMALEMIDTLEPPVRLHAGTAPQAPHFAARLLPDTVPVRTRFDTFAVTSFTGLTAGAHAFTVAAPRDVDDVGVNTTQSVQALPRSDFRRFPAGRRAGTLLHTLFEHSRFDDTPALLRDRVAGELLREQIIADRIDDRVEAVAQMMHAVFTTPLPSWSFTLAQLSTDRARHEWEFLLPFADAESAFTRQAIALAFETHGGPDGVRYAAMLRQLGGARLHGFLTGFVDLVCEHDGKWYVIDWKSNQLGADPAAYGETSLQAVMDSSHYTLQYHLYLVALHRYLRTRLPHYDIDVHLGGAAYAFLRGFAPGASVSGHGWFTHRPPRALIEALSAVMDRRGRRESA</sequence>
<evidence type="ECO:0000256" key="11">
    <source>
        <dbReference type="ARBA" id="ARBA00023204"/>
    </source>
</evidence>
<comment type="catalytic activity">
    <reaction evidence="15">
        <text>ATP + H2O = ADP + phosphate + H(+)</text>
        <dbReference type="Rhea" id="RHEA:13065"/>
        <dbReference type="ChEBI" id="CHEBI:15377"/>
        <dbReference type="ChEBI" id="CHEBI:15378"/>
        <dbReference type="ChEBI" id="CHEBI:30616"/>
        <dbReference type="ChEBI" id="CHEBI:43474"/>
        <dbReference type="ChEBI" id="CHEBI:456216"/>
        <dbReference type="EC" id="5.6.2.4"/>
    </reaction>
</comment>
<evidence type="ECO:0000256" key="8">
    <source>
        <dbReference type="ARBA" id="ARBA00022840"/>
    </source>
</evidence>
<feature type="domain" description="UvrD-like helicase C-terminal" evidence="18">
    <location>
        <begin position="493"/>
        <end position="743"/>
    </location>
</feature>
<evidence type="ECO:0000256" key="16">
    <source>
        <dbReference type="PROSITE-ProRule" id="PRU00560"/>
    </source>
</evidence>
<feature type="domain" description="UvrD-like helicase ATP-binding" evidence="17">
    <location>
        <begin position="7"/>
        <end position="456"/>
    </location>
</feature>
<keyword evidence="9" id="KW-0460">Magnesium</keyword>
<evidence type="ECO:0000256" key="2">
    <source>
        <dbReference type="ARBA" id="ARBA00022723"/>
    </source>
</evidence>
<accession>A0A143BLL5</accession>
<dbReference type="GO" id="GO:0005524">
    <property type="term" value="F:ATP binding"/>
    <property type="evidence" value="ECO:0007669"/>
    <property type="project" value="UniProtKB-UniRule"/>
</dbReference>
<dbReference type="InterPro" id="IPR011335">
    <property type="entry name" value="Restrct_endonuc-II-like"/>
</dbReference>
<comment type="catalytic activity">
    <reaction evidence="13">
        <text>Couples ATP hydrolysis with the unwinding of duplex DNA by translocating in the 3'-5' direction.</text>
        <dbReference type="EC" id="5.6.2.4"/>
    </reaction>
</comment>
<keyword evidence="6 16" id="KW-0347">Helicase</keyword>
<evidence type="ECO:0000256" key="12">
    <source>
        <dbReference type="ARBA" id="ARBA00023235"/>
    </source>
</evidence>
<dbReference type="Pfam" id="PF00580">
    <property type="entry name" value="UvrD-helicase"/>
    <property type="match status" value="1"/>
</dbReference>
<dbReference type="InterPro" id="IPR038726">
    <property type="entry name" value="PDDEXK_AddAB-type"/>
</dbReference>
<dbReference type="Pfam" id="PF13361">
    <property type="entry name" value="UvrD_C"/>
    <property type="match status" value="1"/>
</dbReference>
<evidence type="ECO:0000259" key="18">
    <source>
        <dbReference type="PROSITE" id="PS51217"/>
    </source>
</evidence>